<feature type="non-terminal residue" evidence="1">
    <location>
        <position position="63"/>
    </location>
</feature>
<dbReference type="EMBL" id="KN833821">
    <property type="protein sequence ID" value="KIK17729.1"/>
    <property type="molecule type" value="Genomic_DNA"/>
</dbReference>
<dbReference type="HOGENOM" id="CLU_2910431_0_0_1"/>
<gene>
    <name evidence="1" type="ORF">PISMIDRAFT_684973</name>
</gene>
<dbReference type="AlphaFoldDB" id="A0A0C9YUH5"/>
<accession>A0A0C9YUH5</accession>
<protein>
    <submittedName>
        <fullName evidence="1">Uncharacterized protein</fullName>
    </submittedName>
</protein>
<keyword evidence="2" id="KW-1185">Reference proteome</keyword>
<evidence type="ECO:0000313" key="1">
    <source>
        <dbReference type="EMBL" id="KIK17729.1"/>
    </source>
</evidence>
<reference evidence="2" key="2">
    <citation type="submission" date="2015-01" db="EMBL/GenBank/DDBJ databases">
        <title>Evolutionary Origins and Diversification of the Mycorrhizal Mutualists.</title>
        <authorList>
            <consortium name="DOE Joint Genome Institute"/>
            <consortium name="Mycorrhizal Genomics Consortium"/>
            <person name="Kohler A."/>
            <person name="Kuo A."/>
            <person name="Nagy L.G."/>
            <person name="Floudas D."/>
            <person name="Copeland A."/>
            <person name="Barry K.W."/>
            <person name="Cichocki N."/>
            <person name="Veneault-Fourrey C."/>
            <person name="LaButti K."/>
            <person name="Lindquist E.A."/>
            <person name="Lipzen A."/>
            <person name="Lundell T."/>
            <person name="Morin E."/>
            <person name="Murat C."/>
            <person name="Riley R."/>
            <person name="Ohm R."/>
            <person name="Sun H."/>
            <person name="Tunlid A."/>
            <person name="Henrissat B."/>
            <person name="Grigoriev I.V."/>
            <person name="Hibbett D.S."/>
            <person name="Martin F."/>
        </authorList>
    </citation>
    <scope>NUCLEOTIDE SEQUENCE [LARGE SCALE GENOMIC DNA]</scope>
    <source>
        <strain evidence="2">441</strain>
    </source>
</reference>
<sequence length="63" mass="7199">MIFCLGFVVDYVEICLVFTATPKLIIRHTGSHLVMSSFHWGCYLAVMAWDLRITPRILGLTQL</sequence>
<evidence type="ECO:0000313" key="2">
    <source>
        <dbReference type="Proteomes" id="UP000054018"/>
    </source>
</evidence>
<reference evidence="1 2" key="1">
    <citation type="submission" date="2014-04" db="EMBL/GenBank/DDBJ databases">
        <authorList>
            <consortium name="DOE Joint Genome Institute"/>
            <person name="Kuo A."/>
            <person name="Kohler A."/>
            <person name="Costa M.D."/>
            <person name="Nagy L.G."/>
            <person name="Floudas D."/>
            <person name="Copeland A."/>
            <person name="Barry K.W."/>
            <person name="Cichocki N."/>
            <person name="Veneault-Fourrey C."/>
            <person name="LaButti K."/>
            <person name="Lindquist E.A."/>
            <person name="Lipzen A."/>
            <person name="Lundell T."/>
            <person name="Morin E."/>
            <person name="Murat C."/>
            <person name="Sun H."/>
            <person name="Tunlid A."/>
            <person name="Henrissat B."/>
            <person name="Grigoriev I.V."/>
            <person name="Hibbett D.S."/>
            <person name="Martin F."/>
            <person name="Nordberg H.P."/>
            <person name="Cantor M.N."/>
            <person name="Hua S.X."/>
        </authorList>
    </citation>
    <scope>NUCLEOTIDE SEQUENCE [LARGE SCALE GENOMIC DNA]</scope>
    <source>
        <strain evidence="1 2">441</strain>
    </source>
</reference>
<proteinExistence type="predicted"/>
<dbReference type="Proteomes" id="UP000054018">
    <property type="component" value="Unassembled WGS sequence"/>
</dbReference>
<organism evidence="1 2">
    <name type="scientific">Pisolithus microcarpus 441</name>
    <dbReference type="NCBI Taxonomy" id="765257"/>
    <lineage>
        <taxon>Eukaryota</taxon>
        <taxon>Fungi</taxon>
        <taxon>Dikarya</taxon>
        <taxon>Basidiomycota</taxon>
        <taxon>Agaricomycotina</taxon>
        <taxon>Agaricomycetes</taxon>
        <taxon>Agaricomycetidae</taxon>
        <taxon>Boletales</taxon>
        <taxon>Sclerodermatineae</taxon>
        <taxon>Pisolithaceae</taxon>
        <taxon>Pisolithus</taxon>
    </lineage>
</organism>
<name>A0A0C9YUH5_9AGAM</name>